<dbReference type="EMBL" id="LYCR01000016">
    <property type="protein sequence ID" value="OGM48397.1"/>
    <property type="molecule type" value="Genomic_DNA"/>
</dbReference>
<evidence type="ECO:0000313" key="1">
    <source>
        <dbReference type="EMBL" id="OGM48397.1"/>
    </source>
</evidence>
<comment type="caution">
    <text evidence="1">The sequence shown here is derived from an EMBL/GenBank/DDBJ whole genome shotgun (WGS) entry which is preliminary data.</text>
</comment>
<gene>
    <name evidence="1" type="ORF">ABOM_003405</name>
</gene>
<sequence length="281" mass="31905">MTEHLIPWLNGRLDLRQAYTFDRNNIIAMLQNIVLSPVVYGVIPQNVTRLISIHQDITRLRCPDGQDYLAPAPPQSIDRQLHPRWPRGIARFQLRRSTYDGVEYWALPDLLGLFLSSLGPAPMGATKRNFYLPVTAVYGQWCTKLLTGGDAKGIPVFLDRWEGVLSWCSRGGFAVQEGIGSWPAVLDRARYGIIRSPELQITWSQTWTPTLQRLGGHGWPFGRCAETYPFCKLLMDKTREEAGRVYGLALCDKYIGTAPVYVDRLSGRIWCHVAMKEDRGR</sequence>
<dbReference type="RefSeq" id="XP_022392114.1">
    <property type="nucleotide sequence ID" value="XM_022530535.1"/>
</dbReference>
<name>A0A1F8A9L7_9EURO</name>
<organism evidence="1 2">
    <name type="scientific">Aspergillus bombycis</name>
    <dbReference type="NCBI Taxonomy" id="109264"/>
    <lineage>
        <taxon>Eukaryota</taxon>
        <taxon>Fungi</taxon>
        <taxon>Dikarya</taxon>
        <taxon>Ascomycota</taxon>
        <taxon>Pezizomycotina</taxon>
        <taxon>Eurotiomycetes</taxon>
        <taxon>Eurotiomycetidae</taxon>
        <taxon>Eurotiales</taxon>
        <taxon>Aspergillaceae</taxon>
        <taxon>Aspergillus</taxon>
    </lineage>
</organism>
<dbReference type="OrthoDB" id="5350472at2759"/>
<reference evidence="1 2" key="1">
    <citation type="journal article" date="2016" name="Genome Biol. Evol.">
        <title>Draft genome sequence of an aflatoxigenic Aspergillus species, A. bombycis.</title>
        <authorList>
            <person name="Moore G.G."/>
            <person name="Mack B.M."/>
            <person name="Beltz S.B."/>
            <person name="Gilbert M.K."/>
        </authorList>
    </citation>
    <scope>NUCLEOTIDE SEQUENCE [LARGE SCALE GENOMIC DNA]</scope>
    <source>
        <strain evidence="2">NRRL 26010</strain>
    </source>
</reference>
<evidence type="ECO:0000313" key="2">
    <source>
        <dbReference type="Proteomes" id="UP000179179"/>
    </source>
</evidence>
<accession>A0A1F8A9L7</accession>
<dbReference type="AlphaFoldDB" id="A0A1F8A9L7"/>
<dbReference type="GeneID" id="34446795"/>
<keyword evidence="2" id="KW-1185">Reference proteome</keyword>
<protein>
    <submittedName>
        <fullName evidence="1">Uncharacterized protein</fullName>
    </submittedName>
</protein>
<proteinExistence type="predicted"/>
<dbReference type="Proteomes" id="UP000179179">
    <property type="component" value="Unassembled WGS sequence"/>
</dbReference>